<evidence type="ECO:0000313" key="1">
    <source>
        <dbReference type="EMBL" id="KAJ9115028.1"/>
    </source>
</evidence>
<comment type="caution">
    <text evidence="1">The sequence shown here is derived from an EMBL/GenBank/DDBJ whole genome shotgun (WGS) entry which is preliminary data.</text>
</comment>
<evidence type="ECO:0000313" key="2">
    <source>
        <dbReference type="Proteomes" id="UP001243375"/>
    </source>
</evidence>
<keyword evidence="2" id="KW-1185">Reference proteome</keyword>
<accession>A0ACC2WTE3</accession>
<gene>
    <name evidence="1" type="ORF">QFC22_005356</name>
</gene>
<reference evidence="1" key="1">
    <citation type="submission" date="2023-04" db="EMBL/GenBank/DDBJ databases">
        <title>Draft Genome sequencing of Naganishia species isolated from polar environments using Oxford Nanopore Technology.</title>
        <authorList>
            <person name="Leo P."/>
            <person name="Venkateswaran K."/>
        </authorList>
    </citation>
    <scope>NUCLEOTIDE SEQUENCE</scope>
    <source>
        <strain evidence="1">MNA-CCFEE 5425</strain>
    </source>
</reference>
<dbReference type="Proteomes" id="UP001243375">
    <property type="component" value="Unassembled WGS sequence"/>
</dbReference>
<protein>
    <submittedName>
        <fullName evidence="1">Uncharacterized protein</fullName>
    </submittedName>
</protein>
<dbReference type="EMBL" id="JASBWU010000017">
    <property type="protein sequence ID" value="KAJ9115028.1"/>
    <property type="molecule type" value="Genomic_DNA"/>
</dbReference>
<proteinExistence type="predicted"/>
<sequence>MSSVQTFGKKTATAVAFVKPGKGMIRLDGKPLSTVEPAVLRYKVYEAILTVGADKFANVDIRLRTSGGGHVSQMYALRQAIAKGIVAYYAKNEDAASALELKKALIQYDRTLLVADPRRMEPKKVRTLSDKTGMALRGTDRDTFASCSSVVVVPEPGDRNLTVKEFSPLGFFTVCIFALFGFLRPLRAHTSRLDLAGCTVPRLILVEFYSR</sequence>
<organism evidence="1 2">
    <name type="scientific">Naganishia vaughanmartiniae</name>
    <dbReference type="NCBI Taxonomy" id="1424756"/>
    <lineage>
        <taxon>Eukaryota</taxon>
        <taxon>Fungi</taxon>
        <taxon>Dikarya</taxon>
        <taxon>Basidiomycota</taxon>
        <taxon>Agaricomycotina</taxon>
        <taxon>Tremellomycetes</taxon>
        <taxon>Filobasidiales</taxon>
        <taxon>Filobasidiaceae</taxon>
        <taxon>Naganishia</taxon>
    </lineage>
</organism>
<name>A0ACC2WTE3_9TREE</name>